<dbReference type="Proteomes" id="UP001252186">
    <property type="component" value="Unassembled WGS sequence"/>
</dbReference>
<evidence type="ECO:0000313" key="2">
    <source>
        <dbReference type="Proteomes" id="UP001252186"/>
    </source>
</evidence>
<name>A0ABU2Y8H3_9FLAO</name>
<protein>
    <submittedName>
        <fullName evidence="1">Uncharacterized protein</fullName>
    </submittedName>
</protein>
<reference evidence="1 2" key="1">
    <citation type="submission" date="2023-09" db="EMBL/GenBank/DDBJ databases">
        <authorList>
            <person name="Rey-Velasco X."/>
        </authorList>
    </citation>
    <scope>NUCLEOTIDE SEQUENCE [LARGE SCALE GENOMIC DNA]</scope>
    <source>
        <strain evidence="1 2">P050</strain>
    </source>
</reference>
<feature type="non-terminal residue" evidence="1">
    <location>
        <position position="1"/>
    </location>
</feature>
<evidence type="ECO:0000313" key="1">
    <source>
        <dbReference type="EMBL" id="MDT0554352.1"/>
    </source>
</evidence>
<accession>A0ABU2Y8H3</accession>
<gene>
    <name evidence="1" type="ORF">RM519_13930</name>
</gene>
<organism evidence="1 2">
    <name type="scientific">Urechidicola vernalis</name>
    <dbReference type="NCBI Taxonomy" id="3075600"/>
    <lineage>
        <taxon>Bacteria</taxon>
        <taxon>Pseudomonadati</taxon>
        <taxon>Bacteroidota</taxon>
        <taxon>Flavobacteriia</taxon>
        <taxon>Flavobacteriales</taxon>
        <taxon>Flavobacteriaceae</taxon>
        <taxon>Urechidicola</taxon>
    </lineage>
</organism>
<sequence length="243" mass="28628">PFSRSVVHHLRKTIYIALILGILFSCKQKTEPKKAENKPTEIPAWKIDLDTILERNNPKNLDLSKHQLFIDTTKTSEFYQKYSNWKPHKLDNDVVSYHINEIAKKHKSKKIEYGNFPKQWVSLKKINNEFVIYEPCDGTTTSFELTENSVIFYYQIEPDADLISELKKLTDNTVELELRTVPQKIESEKTKLSITPTEFKNIYLLKYSFGEWFVTPRDKVVEFDLIVNHCPTTKRMEFKGFDK</sequence>
<dbReference type="RefSeq" id="WP_311594438.1">
    <property type="nucleotide sequence ID" value="NZ_JAVRHV010000022.1"/>
</dbReference>
<proteinExistence type="predicted"/>
<comment type="caution">
    <text evidence="1">The sequence shown here is derived from an EMBL/GenBank/DDBJ whole genome shotgun (WGS) entry which is preliminary data.</text>
</comment>
<dbReference type="EMBL" id="JAVRHV010000022">
    <property type="protein sequence ID" value="MDT0554352.1"/>
    <property type="molecule type" value="Genomic_DNA"/>
</dbReference>
<keyword evidence="2" id="KW-1185">Reference proteome</keyword>